<evidence type="ECO:0000256" key="2">
    <source>
        <dbReference type="ARBA" id="ARBA00013194"/>
    </source>
</evidence>
<dbReference type="Gene3D" id="3.10.50.40">
    <property type="match status" value="1"/>
</dbReference>
<evidence type="ECO:0000256" key="4">
    <source>
        <dbReference type="PROSITE-ProRule" id="PRU00277"/>
    </source>
</evidence>
<keyword evidence="4" id="KW-0413">Isomerase</keyword>
<dbReference type="Proteomes" id="UP000746690">
    <property type="component" value="Unassembled WGS sequence"/>
</dbReference>
<proteinExistence type="predicted"/>
<dbReference type="RefSeq" id="WP_169669934.1">
    <property type="nucleotide sequence ID" value="NZ_JABBHF010000002.1"/>
</dbReference>
<comment type="caution">
    <text evidence="6">The sequence shown here is derived from an EMBL/GenBank/DDBJ whole genome shotgun (WGS) entry which is preliminary data.</text>
</comment>
<gene>
    <name evidence="6" type="ORF">HHX25_02890</name>
</gene>
<evidence type="ECO:0000313" key="6">
    <source>
        <dbReference type="EMBL" id="NMH86437.1"/>
    </source>
</evidence>
<dbReference type="EMBL" id="JABBHF010000002">
    <property type="protein sequence ID" value="NMH86437.1"/>
    <property type="molecule type" value="Genomic_DNA"/>
</dbReference>
<evidence type="ECO:0000313" key="7">
    <source>
        <dbReference type="Proteomes" id="UP000746690"/>
    </source>
</evidence>
<comment type="catalytic activity">
    <reaction evidence="1 4">
        <text>[protein]-peptidylproline (omega=180) = [protein]-peptidylproline (omega=0)</text>
        <dbReference type="Rhea" id="RHEA:16237"/>
        <dbReference type="Rhea" id="RHEA-COMP:10747"/>
        <dbReference type="Rhea" id="RHEA-COMP:10748"/>
        <dbReference type="ChEBI" id="CHEBI:83833"/>
        <dbReference type="ChEBI" id="CHEBI:83834"/>
        <dbReference type="EC" id="5.2.1.8"/>
    </reaction>
</comment>
<dbReference type="PROSITE" id="PS00018">
    <property type="entry name" value="EF_HAND_1"/>
    <property type="match status" value="1"/>
</dbReference>
<dbReference type="InterPro" id="IPR018247">
    <property type="entry name" value="EF_Hand_1_Ca_BS"/>
</dbReference>
<dbReference type="InterPro" id="IPR046357">
    <property type="entry name" value="PPIase_dom_sf"/>
</dbReference>
<protein>
    <recommendedName>
        <fullName evidence="2 4">peptidylprolyl isomerase</fullName>
        <ecNumber evidence="2 4">5.2.1.8</ecNumber>
    </recommendedName>
</protein>
<dbReference type="PROSITE" id="PS50059">
    <property type="entry name" value="FKBP_PPIASE"/>
    <property type="match status" value="1"/>
</dbReference>
<evidence type="ECO:0000259" key="5">
    <source>
        <dbReference type="PROSITE" id="PS50059"/>
    </source>
</evidence>
<evidence type="ECO:0000256" key="3">
    <source>
        <dbReference type="ARBA" id="ARBA00023110"/>
    </source>
</evidence>
<organism evidence="6 7">
    <name type="scientific">Flavivirga algicola</name>
    <dbReference type="NCBI Taxonomy" id="2729136"/>
    <lineage>
        <taxon>Bacteria</taxon>
        <taxon>Pseudomonadati</taxon>
        <taxon>Bacteroidota</taxon>
        <taxon>Flavobacteriia</taxon>
        <taxon>Flavobacteriales</taxon>
        <taxon>Flavobacteriaceae</taxon>
        <taxon>Flavivirga</taxon>
    </lineage>
</organism>
<dbReference type="EC" id="5.2.1.8" evidence="2 4"/>
<accession>A0ABX1RVG4</accession>
<dbReference type="SUPFAM" id="SSF54534">
    <property type="entry name" value="FKBP-like"/>
    <property type="match status" value="1"/>
</dbReference>
<reference evidence="6 7" key="1">
    <citation type="submission" date="2020-04" db="EMBL/GenBank/DDBJ databases">
        <title>A Flavivirga sp. nov.</title>
        <authorList>
            <person name="Sun X."/>
        </authorList>
    </citation>
    <scope>NUCLEOTIDE SEQUENCE [LARGE SCALE GENOMIC DNA]</scope>
    <source>
        <strain evidence="6 7">Y03</strain>
    </source>
</reference>
<dbReference type="InterPro" id="IPR001179">
    <property type="entry name" value="PPIase_FKBP_dom"/>
</dbReference>
<evidence type="ECO:0000256" key="1">
    <source>
        <dbReference type="ARBA" id="ARBA00000971"/>
    </source>
</evidence>
<keyword evidence="7" id="KW-1185">Reference proteome</keyword>
<feature type="domain" description="PPIase FKBP-type" evidence="5">
    <location>
        <begin position="130"/>
        <end position="228"/>
    </location>
</feature>
<sequence>MKLRRIALVTTCLVTCFLSCNKDDGGTDPVVVEDRDRTEQQIADKEALLDYFKTHYYNSSEFEALANPTIQDLKITKLVEGTDVPDDGTLLEDAMGVNLKTVQTSFADTDYEYYILRLEDGNGIDSPTFGDNVVATYEGFTLDNAVFDSAINPIGFDLTGTIIGWGKVFSQFNVAEDFNENGDGTVSFVNQGMGVMFLPSGLGYFSESRTGIPAYSPLIFKFELLQTSQNDHDNDGIPSYLEDADGNGDLFDNTDEDFTSAANGFLVPIYNYQDTDDDGDGILTRDEITITTENRATREAVKSITLESNQKLVNYIVEEEDGTFTGTIITFTDTDGDGTPDYLDSE</sequence>
<name>A0ABX1RVG4_9FLAO</name>
<keyword evidence="3 4" id="KW-0697">Rotamase</keyword>